<reference evidence="1" key="1">
    <citation type="submission" date="2018-05" db="EMBL/GenBank/DDBJ databases">
        <authorList>
            <person name="Lanie J.A."/>
            <person name="Ng W.-L."/>
            <person name="Kazmierczak K.M."/>
            <person name="Andrzejewski T.M."/>
            <person name="Davidsen T.M."/>
            <person name="Wayne K.J."/>
            <person name="Tettelin H."/>
            <person name="Glass J.I."/>
            <person name="Rusch D."/>
            <person name="Podicherti R."/>
            <person name="Tsui H.-C.T."/>
            <person name="Winkler M.E."/>
        </authorList>
    </citation>
    <scope>NUCLEOTIDE SEQUENCE</scope>
</reference>
<gene>
    <name evidence="1" type="ORF">METZ01_LOCUS173226</name>
</gene>
<name>A0A382C3N9_9ZZZZ</name>
<dbReference type="AlphaFoldDB" id="A0A382C3N9"/>
<dbReference type="EMBL" id="UINC01032539">
    <property type="protein sequence ID" value="SVB20372.1"/>
    <property type="molecule type" value="Genomic_DNA"/>
</dbReference>
<evidence type="ECO:0000313" key="1">
    <source>
        <dbReference type="EMBL" id="SVB20372.1"/>
    </source>
</evidence>
<protein>
    <submittedName>
        <fullName evidence="1">Uncharacterized protein</fullName>
    </submittedName>
</protein>
<sequence length="41" mass="4847">MVRQEHLNERFGTLVWTNSSPIRVRMVVLKMNNKPLLLTSH</sequence>
<organism evidence="1">
    <name type="scientific">marine metagenome</name>
    <dbReference type="NCBI Taxonomy" id="408172"/>
    <lineage>
        <taxon>unclassified sequences</taxon>
        <taxon>metagenomes</taxon>
        <taxon>ecological metagenomes</taxon>
    </lineage>
</organism>
<accession>A0A382C3N9</accession>
<proteinExistence type="predicted"/>